<protein>
    <submittedName>
        <fullName evidence="2">Uncharacterized protein</fullName>
    </submittedName>
</protein>
<evidence type="ECO:0000313" key="2">
    <source>
        <dbReference type="EMBL" id="KAL3390737.1"/>
    </source>
</evidence>
<comment type="caution">
    <text evidence="2">The sequence shown here is derived from an EMBL/GenBank/DDBJ whole genome shotgun (WGS) entry which is preliminary data.</text>
</comment>
<organism evidence="2 3">
    <name type="scientific">Trichogramma kaykai</name>
    <dbReference type="NCBI Taxonomy" id="54128"/>
    <lineage>
        <taxon>Eukaryota</taxon>
        <taxon>Metazoa</taxon>
        <taxon>Ecdysozoa</taxon>
        <taxon>Arthropoda</taxon>
        <taxon>Hexapoda</taxon>
        <taxon>Insecta</taxon>
        <taxon>Pterygota</taxon>
        <taxon>Neoptera</taxon>
        <taxon>Endopterygota</taxon>
        <taxon>Hymenoptera</taxon>
        <taxon>Apocrita</taxon>
        <taxon>Proctotrupomorpha</taxon>
        <taxon>Chalcidoidea</taxon>
        <taxon>Trichogrammatidae</taxon>
        <taxon>Trichogramma</taxon>
    </lineage>
</organism>
<dbReference type="EMBL" id="JBJJXI010000116">
    <property type="protein sequence ID" value="KAL3390737.1"/>
    <property type="molecule type" value="Genomic_DNA"/>
</dbReference>
<evidence type="ECO:0000256" key="1">
    <source>
        <dbReference type="SAM" id="SignalP"/>
    </source>
</evidence>
<accession>A0ABD2WCP5</accession>
<keyword evidence="3" id="KW-1185">Reference proteome</keyword>
<sequence length="162" mass="17955">MPKFIAKKGKMKCVVLFAFLVLGCSAYSPYDYRYYRRQPVLNSRAYNSSVPLYPHTSVHPVVSRPHSLLHPGFSRPHLISQIQPSHIAPIYGSSHGGSFLVHRGSSVRGSRVVGSRAHYSLRGKREVDTEEYYQSANSVINVAPGSAATESLDIQPAKTQKN</sequence>
<gene>
    <name evidence="2" type="ORF">TKK_014456</name>
</gene>
<feature type="signal peptide" evidence="1">
    <location>
        <begin position="1"/>
        <end position="26"/>
    </location>
</feature>
<keyword evidence="1" id="KW-0732">Signal</keyword>
<dbReference type="PROSITE" id="PS51257">
    <property type="entry name" value="PROKAR_LIPOPROTEIN"/>
    <property type="match status" value="1"/>
</dbReference>
<proteinExistence type="predicted"/>
<evidence type="ECO:0000313" key="3">
    <source>
        <dbReference type="Proteomes" id="UP001627154"/>
    </source>
</evidence>
<feature type="chain" id="PRO_5044879064" evidence="1">
    <location>
        <begin position="27"/>
        <end position="162"/>
    </location>
</feature>
<reference evidence="2 3" key="1">
    <citation type="journal article" date="2024" name="bioRxiv">
        <title>A reference genome for Trichogramma kaykai: A tiny desert-dwelling parasitoid wasp with competing sex-ratio distorters.</title>
        <authorList>
            <person name="Culotta J."/>
            <person name="Lindsey A.R."/>
        </authorList>
    </citation>
    <scope>NUCLEOTIDE SEQUENCE [LARGE SCALE GENOMIC DNA]</scope>
    <source>
        <strain evidence="2 3">KSX58</strain>
    </source>
</reference>
<dbReference type="AlphaFoldDB" id="A0ABD2WCP5"/>
<dbReference type="Proteomes" id="UP001627154">
    <property type="component" value="Unassembled WGS sequence"/>
</dbReference>
<name>A0ABD2WCP5_9HYME</name>